<dbReference type="InterPro" id="IPR008160">
    <property type="entry name" value="Collagen"/>
</dbReference>
<evidence type="ECO:0000256" key="2">
    <source>
        <dbReference type="SAM" id="SignalP"/>
    </source>
</evidence>
<name>A0A8B6HUF4_MYTGA</name>
<gene>
    <name evidence="3" type="ORF">MGAL_10B007902</name>
</gene>
<organism evidence="3 4">
    <name type="scientific">Mytilus galloprovincialis</name>
    <name type="common">Mediterranean mussel</name>
    <dbReference type="NCBI Taxonomy" id="29158"/>
    <lineage>
        <taxon>Eukaryota</taxon>
        <taxon>Metazoa</taxon>
        <taxon>Spiralia</taxon>
        <taxon>Lophotrochozoa</taxon>
        <taxon>Mollusca</taxon>
        <taxon>Bivalvia</taxon>
        <taxon>Autobranchia</taxon>
        <taxon>Pteriomorphia</taxon>
        <taxon>Mytilida</taxon>
        <taxon>Mytiloidea</taxon>
        <taxon>Mytilidae</taxon>
        <taxon>Mytilinae</taxon>
        <taxon>Mytilus</taxon>
    </lineage>
</organism>
<keyword evidence="2" id="KW-0732">Signal</keyword>
<protein>
    <submittedName>
        <fullName evidence="3">Uncharacterized protein</fullName>
    </submittedName>
</protein>
<feature type="chain" id="PRO_5033026445" evidence="2">
    <location>
        <begin position="20"/>
        <end position="193"/>
    </location>
</feature>
<dbReference type="AlphaFoldDB" id="A0A8B6HUF4"/>
<comment type="caution">
    <text evidence="3">The sequence shown here is derived from an EMBL/GenBank/DDBJ whole genome shotgun (WGS) entry which is preliminary data.</text>
</comment>
<evidence type="ECO:0000313" key="3">
    <source>
        <dbReference type="EMBL" id="VDI84290.1"/>
    </source>
</evidence>
<dbReference type="Pfam" id="PF01391">
    <property type="entry name" value="Collagen"/>
    <property type="match status" value="1"/>
</dbReference>
<evidence type="ECO:0000256" key="1">
    <source>
        <dbReference type="SAM" id="MobiDB-lite"/>
    </source>
</evidence>
<dbReference type="Gene3D" id="1.20.5.320">
    <property type="entry name" value="6-Phosphogluconate Dehydrogenase, domain 3"/>
    <property type="match status" value="1"/>
</dbReference>
<feature type="signal peptide" evidence="2">
    <location>
        <begin position="1"/>
        <end position="19"/>
    </location>
</feature>
<sequence length="193" mass="20490">MAAVLLFVTVLVILSVCQSQNSGFIPKKPDIDYNSKETITKSTESIISFGGMTQKEKISEPQNETVTTPNGTACPITQLETKGPVNLYIHGAFATTNKDLLPFPPLHSTCECPPGSQGLQGIPGPNGKIGPQGTKGDRGLQGPAGPPGRPGPPGKVIVNTTHTIRHEPIQYCCLLHSQLDDYDTSMAHFAQTG</sequence>
<feature type="region of interest" description="Disordered" evidence="1">
    <location>
        <begin position="120"/>
        <end position="155"/>
    </location>
</feature>
<dbReference type="Proteomes" id="UP000596742">
    <property type="component" value="Unassembled WGS sequence"/>
</dbReference>
<keyword evidence="4" id="KW-1185">Reference proteome</keyword>
<dbReference type="EMBL" id="UYJE01010557">
    <property type="protein sequence ID" value="VDI84290.1"/>
    <property type="molecule type" value="Genomic_DNA"/>
</dbReference>
<dbReference type="PANTHER" id="PTHR24637">
    <property type="entry name" value="COLLAGEN"/>
    <property type="match status" value="1"/>
</dbReference>
<reference evidence="3" key="1">
    <citation type="submission" date="2018-11" db="EMBL/GenBank/DDBJ databases">
        <authorList>
            <person name="Alioto T."/>
            <person name="Alioto T."/>
        </authorList>
    </citation>
    <scope>NUCLEOTIDE SEQUENCE</scope>
</reference>
<proteinExistence type="predicted"/>
<feature type="compositionally biased region" description="Pro residues" evidence="1">
    <location>
        <begin position="144"/>
        <end position="153"/>
    </location>
</feature>
<evidence type="ECO:0000313" key="4">
    <source>
        <dbReference type="Proteomes" id="UP000596742"/>
    </source>
</evidence>
<dbReference type="PANTHER" id="PTHR24637:SF421">
    <property type="entry name" value="CUTICLE COLLAGEN DPY-2"/>
    <property type="match status" value="1"/>
</dbReference>
<accession>A0A8B6HUF4</accession>